<dbReference type="AlphaFoldDB" id="A0AAD8C649"/>
<accession>A0AAD8C649</accession>
<reference evidence="1" key="1">
    <citation type="journal article" date="2023" name="PLoS Negl. Trop. Dis.">
        <title>A genome sequence for Biomphalaria pfeifferi, the major vector snail for the human-infecting parasite Schistosoma mansoni.</title>
        <authorList>
            <person name="Bu L."/>
            <person name="Lu L."/>
            <person name="Laidemitt M.R."/>
            <person name="Zhang S.M."/>
            <person name="Mutuku M."/>
            <person name="Mkoji G."/>
            <person name="Steinauer M."/>
            <person name="Loker E.S."/>
        </authorList>
    </citation>
    <scope>NUCLEOTIDE SEQUENCE</scope>
    <source>
        <strain evidence="1">KasaAsao</strain>
    </source>
</reference>
<organism evidence="1 2">
    <name type="scientific">Biomphalaria pfeifferi</name>
    <name type="common">Bloodfluke planorb</name>
    <name type="synonym">Freshwater snail</name>
    <dbReference type="NCBI Taxonomy" id="112525"/>
    <lineage>
        <taxon>Eukaryota</taxon>
        <taxon>Metazoa</taxon>
        <taxon>Spiralia</taxon>
        <taxon>Lophotrochozoa</taxon>
        <taxon>Mollusca</taxon>
        <taxon>Gastropoda</taxon>
        <taxon>Heterobranchia</taxon>
        <taxon>Euthyneura</taxon>
        <taxon>Panpulmonata</taxon>
        <taxon>Hygrophila</taxon>
        <taxon>Lymnaeoidea</taxon>
        <taxon>Planorbidae</taxon>
        <taxon>Biomphalaria</taxon>
    </lineage>
</organism>
<name>A0AAD8C649_BIOPF</name>
<gene>
    <name evidence="1" type="ORF">Bpfe_003633</name>
</gene>
<comment type="caution">
    <text evidence="1">The sequence shown here is derived from an EMBL/GenBank/DDBJ whole genome shotgun (WGS) entry which is preliminary data.</text>
</comment>
<protein>
    <submittedName>
        <fullName evidence="1">Uncharacterized protein</fullName>
    </submittedName>
</protein>
<dbReference type="Proteomes" id="UP001233172">
    <property type="component" value="Unassembled WGS sequence"/>
</dbReference>
<evidence type="ECO:0000313" key="2">
    <source>
        <dbReference type="Proteomes" id="UP001233172"/>
    </source>
</evidence>
<proteinExistence type="predicted"/>
<dbReference type="EMBL" id="JASAOG010000009">
    <property type="protein sequence ID" value="KAK0066898.1"/>
    <property type="molecule type" value="Genomic_DNA"/>
</dbReference>
<keyword evidence="2" id="KW-1185">Reference proteome</keyword>
<sequence length="241" mass="27296">MNNKGIMIALMSITVIYYTHEDILVCNDTEEGSPAILSVTWKPKQIVNARLLINLNSQLFALCESHPMKCLKVVDTITVDIVKIDNEEYNITAYVKNAMSSGTWTIEYVYGFSKPAPEPCRFEIYSKKFIELKDCPTEIDEGETVSCSCKLKSSKSTNVLYSWFSKSDSSTDLISNNSDVIIIAHKHLQDLELLCVAEDLHTEINYTKVYNFKIKYPAQLILKLCVMYGTALMIISTDLLM</sequence>
<reference evidence="1" key="2">
    <citation type="submission" date="2023-04" db="EMBL/GenBank/DDBJ databases">
        <authorList>
            <person name="Bu L."/>
            <person name="Lu L."/>
            <person name="Laidemitt M.R."/>
            <person name="Zhang S.M."/>
            <person name="Mutuku M."/>
            <person name="Mkoji G."/>
            <person name="Steinauer M."/>
            <person name="Loker E.S."/>
        </authorList>
    </citation>
    <scope>NUCLEOTIDE SEQUENCE</scope>
    <source>
        <strain evidence="1">KasaAsao</strain>
        <tissue evidence="1">Whole Snail</tissue>
    </source>
</reference>
<evidence type="ECO:0000313" key="1">
    <source>
        <dbReference type="EMBL" id="KAK0066898.1"/>
    </source>
</evidence>